<dbReference type="RefSeq" id="WP_140162490.1">
    <property type="nucleotide sequence ID" value="NZ_FNVC01000007.1"/>
</dbReference>
<feature type="chain" id="PRO_5044014504" description="Lipid/polyisoprenoid-binding YceI-like domain-containing protein" evidence="1">
    <location>
        <begin position="26"/>
        <end position="176"/>
    </location>
</feature>
<dbReference type="EMBL" id="JABFTS010000002">
    <property type="protein sequence ID" value="MCE8051344.1"/>
    <property type="molecule type" value="Genomic_DNA"/>
</dbReference>
<dbReference type="AlphaFoldDB" id="A0AAW4YSV2"/>
<gene>
    <name evidence="2" type="ORF">HOP60_14450</name>
    <name evidence="3" type="ORF">HOP61_08580</name>
</gene>
<dbReference type="Proteomes" id="UP001320178">
    <property type="component" value="Unassembled WGS sequence"/>
</dbReference>
<comment type="caution">
    <text evidence="3">The sequence shown here is derived from an EMBL/GenBank/DDBJ whole genome shotgun (WGS) entry which is preliminary data.</text>
</comment>
<keyword evidence="4" id="KW-1185">Reference proteome</keyword>
<evidence type="ECO:0000313" key="5">
    <source>
        <dbReference type="Proteomes" id="UP001320178"/>
    </source>
</evidence>
<dbReference type="Proteomes" id="UP001320154">
    <property type="component" value="Unassembled WGS sequence"/>
</dbReference>
<organism evidence="3 5">
    <name type="scientific">Billgrantia desiderata</name>
    <dbReference type="NCBI Taxonomy" id="52021"/>
    <lineage>
        <taxon>Bacteria</taxon>
        <taxon>Pseudomonadati</taxon>
        <taxon>Pseudomonadota</taxon>
        <taxon>Gammaproteobacteria</taxon>
        <taxon>Oceanospirillales</taxon>
        <taxon>Halomonadaceae</taxon>
        <taxon>Billgrantia</taxon>
    </lineage>
</organism>
<proteinExistence type="predicted"/>
<evidence type="ECO:0000256" key="1">
    <source>
        <dbReference type="SAM" id="SignalP"/>
    </source>
</evidence>
<keyword evidence="1" id="KW-0732">Signal</keyword>
<feature type="signal peptide" evidence="1">
    <location>
        <begin position="1"/>
        <end position="25"/>
    </location>
</feature>
<reference evidence="3 4" key="2">
    <citation type="journal article" date="2021" name="Front. Microbiol.">
        <title>Aerobic Denitrification and Heterotrophic Sulfur Oxidation in the Genus Halomonas Revealed by Six Novel Species Characterizations and Genome-Based Analysis.</title>
        <authorList>
            <person name="Wang L."/>
            <person name="Shao Z."/>
        </authorList>
    </citation>
    <scope>NUCLEOTIDE SEQUENCE</scope>
    <source>
        <strain evidence="2 4">MCCC 1A05748</strain>
        <strain evidence="3">MCCC 1A05776</strain>
    </source>
</reference>
<sequence length="176" mass="19068">MRCRTTLRSWLGPVMLLAMTGAAHAQEEAETVGMMTGLLDGQEREWFILSQGVDSNATFTELGDRVVIDLVGFSAPDSWRVRDSLSLSITLDEGEIAKFDLLHPIGASVMPPVFTSDNAEVRLALDTFEVEGSKAHVAGRVEGVLALQQALGEEASLEEGIDIAVEFDANASRIEY</sequence>
<protein>
    <recommendedName>
        <fullName evidence="6">Lipid/polyisoprenoid-binding YceI-like domain-containing protein</fullName>
    </recommendedName>
</protein>
<name>A0AAW4YSV2_9GAMM</name>
<evidence type="ECO:0000313" key="4">
    <source>
        <dbReference type="Proteomes" id="UP001320154"/>
    </source>
</evidence>
<accession>A0AAW4YSV2</accession>
<evidence type="ECO:0008006" key="6">
    <source>
        <dbReference type="Google" id="ProtNLM"/>
    </source>
</evidence>
<evidence type="ECO:0000313" key="3">
    <source>
        <dbReference type="EMBL" id="MCE8051344.1"/>
    </source>
</evidence>
<reference evidence="3" key="1">
    <citation type="submission" date="2020-05" db="EMBL/GenBank/DDBJ databases">
        <authorList>
            <person name="Wang L."/>
            <person name="Shao Z."/>
        </authorList>
    </citation>
    <scope>NUCLEOTIDE SEQUENCE</scope>
    <source>
        <strain evidence="2">MCCC 1A05748</strain>
        <strain evidence="3">MCCC 1A05776</strain>
    </source>
</reference>
<evidence type="ECO:0000313" key="2">
    <source>
        <dbReference type="EMBL" id="MCE8047926.1"/>
    </source>
</evidence>
<dbReference type="EMBL" id="JABFTQ010000009">
    <property type="protein sequence ID" value="MCE8047926.1"/>
    <property type="molecule type" value="Genomic_DNA"/>
</dbReference>